<organism evidence="3 4">
    <name type="scientific">Candidatus Nomurabacteria bacterium GW2011_GWA2_43_15</name>
    <dbReference type="NCBI Taxonomy" id="1618738"/>
    <lineage>
        <taxon>Bacteria</taxon>
        <taxon>Candidatus Nomuraibacteriota</taxon>
    </lineage>
</organism>
<dbReference type="AlphaFoldDB" id="A0A0G1GKB2"/>
<comment type="caution">
    <text evidence="3">The sequence shown here is derived from an EMBL/GenBank/DDBJ whole genome shotgun (WGS) entry which is preliminary data.</text>
</comment>
<dbReference type="InterPro" id="IPR000305">
    <property type="entry name" value="GIY-YIG_endonuc"/>
</dbReference>
<evidence type="ECO:0000259" key="2">
    <source>
        <dbReference type="PROSITE" id="PS50164"/>
    </source>
</evidence>
<dbReference type="Pfam" id="PF01541">
    <property type="entry name" value="GIY-YIG"/>
    <property type="match status" value="1"/>
</dbReference>
<evidence type="ECO:0000313" key="3">
    <source>
        <dbReference type="EMBL" id="KKS99148.1"/>
    </source>
</evidence>
<evidence type="ECO:0000313" key="4">
    <source>
        <dbReference type="Proteomes" id="UP000034646"/>
    </source>
</evidence>
<dbReference type="Proteomes" id="UP000034646">
    <property type="component" value="Unassembled WGS sequence"/>
</dbReference>
<comment type="similarity">
    <text evidence="1">Belongs to the UPF0213 family.</text>
</comment>
<proteinExistence type="inferred from homology"/>
<dbReference type="PANTHER" id="PTHR34477:SF1">
    <property type="entry name" value="UPF0213 PROTEIN YHBQ"/>
    <property type="match status" value="1"/>
</dbReference>
<evidence type="ECO:0000256" key="1">
    <source>
        <dbReference type="ARBA" id="ARBA00007435"/>
    </source>
</evidence>
<dbReference type="InterPro" id="IPR050190">
    <property type="entry name" value="UPF0213_domain"/>
</dbReference>
<dbReference type="STRING" id="1618738.UV76_C0024G0002"/>
<dbReference type="PANTHER" id="PTHR34477">
    <property type="entry name" value="UPF0213 PROTEIN YHBQ"/>
    <property type="match status" value="1"/>
</dbReference>
<protein>
    <submittedName>
        <fullName evidence="3">GIY-YIG nuclease superfamily protein</fullName>
    </submittedName>
</protein>
<sequence>MFYYTYILKSKKNGKLYTGSTNDLRKRLNQHNKGLSTYTKSRGPFDLIYYETCLLEDKARSRELFLKSGMGKRYLKNRLGASYL</sequence>
<dbReference type="SUPFAM" id="SSF82771">
    <property type="entry name" value="GIY-YIG endonuclease"/>
    <property type="match status" value="1"/>
</dbReference>
<dbReference type="SMART" id="SM00465">
    <property type="entry name" value="GIYc"/>
    <property type="match status" value="1"/>
</dbReference>
<accession>A0A0G1GKB2</accession>
<gene>
    <name evidence="3" type="ORF">UV76_C0024G0002</name>
</gene>
<reference evidence="3 4" key="1">
    <citation type="journal article" date="2015" name="Nature">
        <title>rRNA introns, odd ribosomes, and small enigmatic genomes across a large radiation of phyla.</title>
        <authorList>
            <person name="Brown C.T."/>
            <person name="Hug L.A."/>
            <person name="Thomas B.C."/>
            <person name="Sharon I."/>
            <person name="Castelle C.J."/>
            <person name="Singh A."/>
            <person name="Wilkins M.J."/>
            <person name="Williams K.H."/>
            <person name="Banfield J.F."/>
        </authorList>
    </citation>
    <scope>NUCLEOTIDE SEQUENCE [LARGE SCALE GENOMIC DNA]</scope>
</reference>
<dbReference type="EMBL" id="LCFS01000024">
    <property type="protein sequence ID" value="KKS99148.1"/>
    <property type="molecule type" value="Genomic_DNA"/>
</dbReference>
<name>A0A0G1GKB2_9BACT</name>
<feature type="domain" description="GIY-YIG" evidence="2">
    <location>
        <begin position="1"/>
        <end position="76"/>
    </location>
</feature>
<dbReference type="PROSITE" id="PS50164">
    <property type="entry name" value="GIY_YIG"/>
    <property type="match status" value="1"/>
</dbReference>
<dbReference type="Gene3D" id="3.40.1440.10">
    <property type="entry name" value="GIY-YIG endonuclease"/>
    <property type="match status" value="1"/>
</dbReference>
<dbReference type="InterPro" id="IPR035901">
    <property type="entry name" value="GIY-YIG_endonuc_sf"/>
</dbReference>